<protein>
    <submittedName>
        <fullName evidence="11">DHA1 family bicyclomycin/chloramphenicol resistance-like MFS transporter</fullName>
    </submittedName>
</protein>
<feature type="transmembrane region" description="Helical" evidence="9">
    <location>
        <begin position="135"/>
        <end position="154"/>
    </location>
</feature>
<evidence type="ECO:0000256" key="7">
    <source>
        <dbReference type="ARBA" id="ARBA00023136"/>
    </source>
</evidence>
<evidence type="ECO:0000256" key="6">
    <source>
        <dbReference type="ARBA" id="ARBA00022989"/>
    </source>
</evidence>
<gene>
    <name evidence="11" type="ORF">JOF43_002742</name>
</gene>
<dbReference type="InterPro" id="IPR011701">
    <property type="entry name" value="MFS"/>
</dbReference>
<feature type="compositionally biased region" description="Polar residues" evidence="8">
    <location>
        <begin position="18"/>
        <end position="30"/>
    </location>
</feature>
<dbReference type="InterPro" id="IPR005829">
    <property type="entry name" value="Sugar_transporter_CS"/>
</dbReference>
<dbReference type="InterPro" id="IPR004812">
    <property type="entry name" value="Efflux_drug-R_Bcr/CmlA"/>
</dbReference>
<dbReference type="PROSITE" id="PS50850">
    <property type="entry name" value="MFS"/>
    <property type="match status" value="1"/>
</dbReference>
<evidence type="ECO:0000256" key="8">
    <source>
        <dbReference type="SAM" id="MobiDB-lite"/>
    </source>
</evidence>
<comment type="caution">
    <text evidence="11">The sequence shown here is derived from an EMBL/GenBank/DDBJ whole genome shotgun (WGS) entry which is preliminary data.</text>
</comment>
<keyword evidence="5 9" id="KW-0812">Transmembrane</keyword>
<evidence type="ECO:0000256" key="5">
    <source>
        <dbReference type="ARBA" id="ARBA00022692"/>
    </source>
</evidence>
<evidence type="ECO:0000256" key="3">
    <source>
        <dbReference type="ARBA" id="ARBA00022448"/>
    </source>
</evidence>
<dbReference type="NCBIfam" id="TIGR00710">
    <property type="entry name" value="efflux_Bcr_CflA"/>
    <property type="match status" value="1"/>
</dbReference>
<dbReference type="SUPFAM" id="SSF103473">
    <property type="entry name" value="MFS general substrate transporter"/>
    <property type="match status" value="1"/>
</dbReference>
<dbReference type="InterPro" id="IPR020846">
    <property type="entry name" value="MFS_dom"/>
</dbReference>
<dbReference type="Gene3D" id="1.20.1720.10">
    <property type="entry name" value="Multidrug resistance protein D"/>
    <property type="match status" value="1"/>
</dbReference>
<dbReference type="PROSITE" id="PS00216">
    <property type="entry name" value="SUGAR_TRANSPORT_1"/>
    <property type="match status" value="1"/>
</dbReference>
<dbReference type="Pfam" id="PF07690">
    <property type="entry name" value="MFS_1"/>
    <property type="match status" value="1"/>
</dbReference>
<dbReference type="EMBL" id="JAGIOD010000001">
    <property type="protein sequence ID" value="MBP2382785.1"/>
    <property type="molecule type" value="Genomic_DNA"/>
</dbReference>
<evidence type="ECO:0000259" key="10">
    <source>
        <dbReference type="PROSITE" id="PS50850"/>
    </source>
</evidence>
<evidence type="ECO:0000256" key="4">
    <source>
        <dbReference type="ARBA" id="ARBA00022475"/>
    </source>
</evidence>
<organism evidence="11 12">
    <name type="scientific">Brachybacterium sacelli</name>
    <dbReference type="NCBI Taxonomy" id="173364"/>
    <lineage>
        <taxon>Bacteria</taxon>
        <taxon>Bacillati</taxon>
        <taxon>Actinomycetota</taxon>
        <taxon>Actinomycetes</taxon>
        <taxon>Micrococcales</taxon>
        <taxon>Dermabacteraceae</taxon>
        <taxon>Brachybacterium</taxon>
    </lineage>
</organism>
<feature type="transmembrane region" description="Helical" evidence="9">
    <location>
        <begin position="224"/>
        <end position="243"/>
    </location>
</feature>
<dbReference type="InterPro" id="IPR036259">
    <property type="entry name" value="MFS_trans_sf"/>
</dbReference>
<proteinExistence type="inferred from homology"/>
<evidence type="ECO:0000256" key="1">
    <source>
        <dbReference type="ARBA" id="ARBA00004651"/>
    </source>
</evidence>
<dbReference type="PANTHER" id="PTHR42718">
    <property type="entry name" value="MAJOR FACILITATOR SUPERFAMILY MULTIDRUG TRANSPORTER MFSC"/>
    <property type="match status" value="1"/>
</dbReference>
<keyword evidence="4" id="KW-1003">Cell membrane</keyword>
<feature type="compositionally biased region" description="Basic and acidic residues" evidence="8">
    <location>
        <begin position="1"/>
        <end position="17"/>
    </location>
</feature>
<sequence length="463" mass="48473">MAHAAPDPRRDDAHDEPLTSTGSVPTTSGAIPTITGAIPVMEDVADHDLAQLPSEEELSRTRGKVTILVIVVLTTLSAIGPLATDMYIPAFPEVASDLGTSASRMQLTITAFFLGTASGQVVAGPLSDRLGRRTPLLIGIVLCLLASIGCALAPSVEFLLVLRILQGIGGGFGMVLGRAVLIDMTDGPELFRLMNIMQGVGGVAPIVAPLLGGIILVFGQWREIFLVISAMSLISLIGVLTRIPESLPPSRRHAGGFHTFLRNCRTLLRRRIFVAYMLVNAFSAFALMAYVSASSFVVQEMLGFTSSEYSVSFAINSMGMMALSLLSARLTRSIHPRKLIRVGLIVVTLASFSLLIGSLFLDTPAWIVLPAFFFTVAPQGLIFGNGGALASDQAREIAGTGSAMLGLGFSFSASIAAPLVGIAGTHSSLPMAITMVIGCLISGAFFVVAGRGSGTPNPHTGAH</sequence>
<evidence type="ECO:0000256" key="9">
    <source>
        <dbReference type="SAM" id="Phobius"/>
    </source>
</evidence>
<feature type="transmembrane region" description="Helical" evidence="9">
    <location>
        <begin position="311"/>
        <end position="330"/>
    </location>
</feature>
<feature type="transmembrane region" description="Helical" evidence="9">
    <location>
        <begin position="342"/>
        <end position="361"/>
    </location>
</feature>
<comment type="similarity">
    <text evidence="2">Belongs to the major facilitator superfamily. Bcr/CmlA family.</text>
</comment>
<evidence type="ECO:0000256" key="2">
    <source>
        <dbReference type="ARBA" id="ARBA00006236"/>
    </source>
</evidence>
<feature type="transmembrane region" description="Helical" evidence="9">
    <location>
        <begin position="367"/>
        <end position="390"/>
    </location>
</feature>
<feature type="transmembrane region" description="Helical" evidence="9">
    <location>
        <begin position="160"/>
        <end position="181"/>
    </location>
</feature>
<feature type="transmembrane region" description="Helical" evidence="9">
    <location>
        <begin position="193"/>
        <end position="218"/>
    </location>
</feature>
<reference evidence="11 12" key="1">
    <citation type="submission" date="2021-03" db="EMBL/GenBank/DDBJ databases">
        <title>Sequencing the genomes of 1000 actinobacteria strains.</title>
        <authorList>
            <person name="Klenk H.-P."/>
        </authorList>
    </citation>
    <scope>NUCLEOTIDE SEQUENCE [LARGE SCALE GENOMIC DNA]</scope>
    <source>
        <strain evidence="11 12">DSM 14566</strain>
    </source>
</reference>
<dbReference type="PANTHER" id="PTHR42718:SF9">
    <property type="entry name" value="MAJOR FACILITATOR SUPERFAMILY MULTIDRUG TRANSPORTER MFSC"/>
    <property type="match status" value="1"/>
</dbReference>
<feature type="transmembrane region" description="Helical" evidence="9">
    <location>
        <begin position="402"/>
        <end position="423"/>
    </location>
</feature>
<keyword evidence="7 9" id="KW-0472">Membrane</keyword>
<name>A0ABS4X2W1_9MICO</name>
<feature type="transmembrane region" description="Helical" evidence="9">
    <location>
        <begin position="429"/>
        <end position="449"/>
    </location>
</feature>
<keyword evidence="3" id="KW-0813">Transport</keyword>
<accession>A0ABS4X2W1</accession>
<dbReference type="CDD" id="cd17320">
    <property type="entry name" value="MFS_MdfA_MDR_like"/>
    <property type="match status" value="1"/>
</dbReference>
<feature type="transmembrane region" description="Helical" evidence="9">
    <location>
        <begin position="104"/>
        <end position="123"/>
    </location>
</feature>
<keyword evidence="12" id="KW-1185">Reference proteome</keyword>
<dbReference type="Proteomes" id="UP001519290">
    <property type="component" value="Unassembled WGS sequence"/>
</dbReference>
<feature type="transmembrane region" description="Helical" evidence="9">
    <location>
        <begin position="65"/>
        <end position="84"/>
    </location>
</feature>
<feature type="domain" description="Major facilitator superfamily (MFS) profile" evidence="10">
    <location>
        <begin position="69"/>
        <end position="451"/>
    </location>
</feature>
<keyword evidence="6 9" id="KW-1133">Transmembrane helix</keyword>
<evidence type="ECO:0000313" key="11">
    <source>
        <dbReference type="EMBL" id="MBP2382785.1"/>
    </source>
</evidence>
<evidence type="ECO:0000313" key="12">
    <source>
        <dbReference type="Proteomes" id="UP001519290"/>
    </source>
</evidence>
<comment type="subcellular location">
    <subcellularLocation>
        <location evidence="1">Cell membrane</location>
        <topology evidence="1">Multi-pass membrane protein</topology>
    </subcellularLocation>
</comment>
<feature type="region of interest" description="Disordered" evidence="8">
    <location>
        <begin position="1"/>
        <end position="32"/>
    </location>
</feature>
<feature type="transmembrane region" description="Helical" evidence="9">
    <location>
        <begin position="272"/>
        <end position="291"/>
    </location>
</feature>
<dbReference type="RefSeq" id="WP_342592183.1">
    <property type="nucleotide sequence ID" value="NZ_BAAAJW010000025.1"/>
</dbReference>